<sequence length="633" mass="71742">MAIRKGEAKATKAERQQAAKRAVALASSNSSSSISSSTSSSSSNRRQQLMSALGRRVAVTEKGGKNVLTPPAGGLIHPRGEKEREERTRSPRQRARSPRHREASRSPSPPAQVPGSVDSKLRRELEELRKFKEQRLAEDALQQAVDVRIRPKGEAGRSGNNPKKPGFNLLKAMRVSKERYGDMQDHLDSLQGELKIPRGANITQPRYTAHLKDVFEAMEDKFPELNKRNFPDYWAVRDMIKAKTSGQRHQKAEKKNTAEDIQGGEKEKQVQRSSLLKEDEDEEDQNSGPKNNDDEEDAGDNDGNNDYDNRDDEPLNSLELWQKLGPTLGPILLGTQGLNLSDDWADYPESLPDRERRRLEAIDKKIRSEYYEVPTPPTKWEWFYGYVKDRFDLTDPLENEEFEAMWDHVWDTFLDLPNDPRPMRVPDTPGKRNSEDVVPASDVEEPPEKKSRLEVKSSQRPPVMIEQHEEPTEEPMPSDSEHSTAPNPKERPRPRKKHVVLATPFLHIRITGGVTGVLPFRPVKPPGIHVNTMGKPATFTGLSMVSRVLGGIFKLERRAQAMALSSEVLLFCFVLRPLSAARRVSTHFPYNLTIVPIKPNCWMEHLGRFSAEYPAPFEPIFGRYPACRDVERP</sequence>
<feature type="compositionally biased region" description="Basic and acidic residues" evidence="1">
    <location>
        <begin position="78"/>
        <end position="89"/>
    </location>
</feature>
<accession>A0A8H6HY48</accession>
<feature type="region of interest" description="Disordered" evidence="1">
    <location>
        <begin position="242"/>
        <end position="313"/>
    </location>
</feature>
<dbReference type="OrthoDB" id="3271097at2759"/>
<dbReference type="EMBL" id="JACGCI010000031">
    <property type="protein sequence ID" value="KAF6755259.1"/>
    <property type="molecule type" value="Genomic_DNA"/>
</dbReference>
<feature type="compositionally biased region" description="Low complexity" evidence="1">
    <location>
        <begin position="27"/>
        <end position="43"/>
    </location>
</feature>
<keyword evidence="3" id="KW-1185">Reference proteome</keyword>
<name>A0A8H6HY48_9AGAR</name>
<feature type="compositionally biased region" description="Basic and acidic residues" evidence="1">
    <location>
        <begin position="446"/>
        <end position="457"/>
    </location>
</feature>
<feature type="compositionally biased region" description="Basic residues" evidence="1">
    <location>
        <begin position="90"/>
        <end position="99"/>
    </location>
</feature>
<comment type="caution">
    <text evidence="2">The sequence shown here is derived from an EMBL/GenBank/DDBJ whole genome shotgun (WGS) entry which is preliminary data.</text>
</comment>
<evidence type="ECO:0000313" key="3">
    <source>
        <dbReference type="Proteomes" id="UP000521943"/>
    </source>
</evidence>
<feature type="compositionally biased region" description="Basic and acidic residues" evidence="1">
    <location>
        <begin position="421"/>
        <end position="435"/>
    </location>
</feature>
<reference evidence="2 3" key="1">
    <citation type="submission" date="2020-07" db="EMBL/GenBank/DDBJ databases">
        <title>Comparative genomics of pyrophilous fungi reveals a link between fire events and developmental genes.</title>
        <authorList>
            <consortium name="DOE Joint Genome Institute"/>
            <person name="Steindorff A.S."/>
            <person name="Carver A."/>
            <person name="Calhoun S."/>
            <person name="Stillman K."/>
            <person name="Liu H."/>
            <person name="Lipzen A."/>
            <person name="Pangilinan J."/>
            <person name="Labutti K."/>
            <person name="Bruns T.D."/>
            <person name="Grigoriev I.V."/>
        </authorList>
    </citation>
    <scope>NUCLEOTIDE SEQUENCE [LARGE SCALE GENOMIC DNA]</scope>
    <source>
        <strain evidence="2 3">CBS 144469</strain>
    </source>
</reference>
<feature type="compositionally biased region" description="Basic and acidic residues" evidence="1">
    <location>
        <begin position="253"/>
        <end position="270"/>
    </location>
</feature>
<dbReference type="Proteomes" id="UP000521943">
    <property type="component" value="Unassembled WGS sequence"/>
</dbReference>
<dbReference type="AlphaFoldDB" id="A0A8H6HY48"/>
<feature type="region of interest" description="Disordered" evidence="1">
    <location>
        <begin position="417"/>
        <end position="496"/>
    </location>
</feature>
<gene>
    <name evidence="2" type="ORF">DFP72DRAFT_847817</name>
</gene>
<organism evidence="2 3">
    <name type="scientific">Ephemerocybe angulata</name>
    <dbReference type="NCBI Taxonomy" id="980116"/>
    <lineage>
        <taxon>Eukaryota</taxon>
        <taxon>Fungi</taxon>
        <taxon>Dikarya</taxon>
        <taxon>Basidiomycota</taxon>
        <taxon>Agaricomycotina</taxon>
        <taxon>Agaricomycetes</taxon>
        <taxon>Agaricomycetidae</taxon>
        <taxon>Agaricales</taxon>
        <taxon>Agaricineae</taxon>
        <taxon>Psathyrellaceae</taxon>
        <taxon>Ephemerocybe</taxon>
    </lineage>
</organism>
<feature type="compositionally biased region" description="Acidic residues" evidence="1">
    <location>
        <begin position="293"/>
        <end position="311"/>
    </location>
</feature>
<feature type="compositionally biased region" description="Basic and acidic residues" evidence="1">
    <location>
        <begin position="1"/>
        <end position="17"/>
    </location>
</feature>
<feature type="region of interest" description="Disordered" evidence="1">
    <location>
        <begin position="148"/>
        <end position="167"/>
    </location>
</feature>
<protein>
    <submittedName>
        <fullName evidence="2">Uncharacterized protein</fullName>
    </submittedName>
</protein>
<feature type="region of interest" description="Disordered" evidence="1">
    <location>
        <begin position="1"/>
        <end position="121"/>
    </location>
</feature>
<evidence type="ECO:0000256" key="1">
    <source>
        <dbReference type="SAM" id="MobiDB-lite"/>
    </source>
</evidence>
<proteinExistence type="predicted"/>
<evidence type="ECO:0000313" key="2">
    <source>
        <dbReference type="EMBL" id="KAF6755259.1"/>
    </source>
</evidence>